<organism evidence="1 2">
    <name type="scientific">Acrasis kona</name>
    <dbReference type="NCBI Taxonomy" id="1008807"/>
    <lineage>
        <taxon>Eukaryota</taxon>
        <taxon>Discoba</taxon>
        <taxon>Heterolobosea</taxon>
        <taxon>Tetramitia</taxon>
        <taxon>Eutetramitia</taxon>
        <taxon>Acrasidae</taxon>
        <taxon>Acrasis</taxon>
    </lineage>
</organism>
<proteinExistence type="predicted"/>
<sequence length="66" mass="7525">MDKKRGAPIEEVLARAGLVYSEKSTLSEILCKPKIMPLKSVTLEKIEQMEKEAADRGFKNEQPQYE</sequence>
<dbReference type="GO" id="GO:0097500">
    <property type="term" value="P:receptor localization to non-motile cilium"/>
    <property type="evidence" value="ECO:0007669"/>
    <property type="project" value="TreeGrafter"/>
</dbReference>
<evidence type="ECO:0008006" key="3">
    <source>
        <dbReference type="Google" id="ProtNLM"/>
    </source>
</evidence>
<dbReference type="GO" id="GO:0060271">
    <property type="term" value="P:cilium assembly"/>
    <property type="evidence" value="ECO:0007669"/>
    <property type="project" value="InterPro"/>
</dbReference>
<gene>
    <name evidence="1" type="ORF">AKO1_011420</name>
</gene>
<dbReference type="GO" id="GO:0034464">
    <property type="term" value="C:BBSome"/>
    <property type="evidence" value="ECO:0007669"/>
    <property type="project" value="InterPro"/>
</dbReference>
<comment type="caution">
    <text evidence="1">The sequence shown here is derived from an EMBL/GenBank/DDBJ whole genome shotgun (WGS) entry which is preliminary data.</text>
</comment>
<reference evidence="1 2" key="1">
    <citation type="submission" date="2024-03" db="EMBL/GenBank/DDBJ databases">
        <title>The Acrasis kona genome and developmental transcriptomes reveal deep origins of eukaryotic multicellular pathways.</title>
        <authorList>
            <person name="Sheikh S."/>
            <person name="Fu C.-J."/>
            <person name="Brown M.W."/>
            <person name="Baldauf S.L."/>
        </authorList>
    </citation>
    <scope>NUCLEOTIDE SEQUENCE [LARGE SCALE GENOMIC DNA]</scope>
    <source>
        <strain evidence="1 2">ATCC MYA-3509</strain>
    </source>
</reference>
<name>A0AAW2ZJU3_9EUKA</name>
<dbReference type="PANTHER" id="PTHR28596">
    <property type="entry name" value="BBSOME-INTERACTING PROTEIN 1"/>
    <property type="match status" value="1"/>
</dbReference>
<accession>A0AAW2ZJU3</accession>
<dbReference type="Pfam" id="PF14777">
    <property type="entry name" value="BBIP10"/>
    <property type="match status" value="1"/>
</dbReference>
<dbReference type="AlphaFoldDB" id="A0AAW2ZJU3"/>
<dbReference type="InterPro" id="IPR028233">
    <property type="entry name" value="BBIP10"/>
</dbReference>
<protein>
    <recommendedName>
        <fullName evidence="3">BBSome-interacting protein 1</fullName>
    </recommendedName>
</protein>
<evidence type="ECO:0000313" key="1">
    <source>
        <dbReference type="EMBL" id="KAL0489710.1"/>
    </source>
</evidence>
<dbReference type="PANTHER" id="PTHR28596:SF1">
    <property type="entry name" value="BBSOME-INTERACTING PROTEIN 1"/>
    <property type="match status" value="1"/>
</dbReference>
<dbReference type="Proteomes" id="UP001431209">
    <property type="component" value="Unassembled WGS sequence"/>
</dbReference>
<dbReference type="EMBL" id="JAOPGA020001594">
    <property type="protein sequence ID" value="KAL0489710.1"/>
    <property type="molecule type" value="Genomic_DNA"/>
</dbReference>
<evidence type="ECO:0000313" key="2">
    <source>
        <dbReference type="Proteomes" id="UP001431209"/>
    </source>
</evidence>
<keyword evidence="2" id="KW-1185">Reference proteome</keyword>